<proteinExistence type="predicted"/>
<dbReference type="Proteomes" id="UP000259328">
    <property type="component" value="Chromosome"/>
</dbReference>
<reference evidence="2" key="1">
    <citation type="submission" date="2018-06" db="EMBL/GenBank/DDBJ databases">
        <authorList>
            <consortium name="Pathogen Informatics"/>
        </authorList>
    </citation>
    <scope>NUCLEOTIDE SEQUENCE [LARGE SCALE GENOMIC DNA]</scope>
    <source>
        <strain evidence="2">NCTC10124</strain>
    </source>
</reference>
<gene>
    <name evidence="1" type="ORF">NCTC10124_00410</name>
</gene>
<sequence length="38" mass="4606">MFNLDQETNKDSYINDPDLRNAFYYAINREVMLFNSGW</sequence>
<evidence type="ECO:0000313" key="2">
    <source>
        <dbReference type="Proteomes" id="UP000259328"/>
    </source>
</evidence>
<accession>A0A3B0PSY3</accession>
<dbReference type="EMBL" id="LS991953">
    <property type="protein sequence ID" value="SYV92683.1"/>
    <property type="molecule type" value="Genomic_DNA"/>
</dbReference>
<evidence type="ECO:0000313" key="1">
    <source>
        <dbReference type="EMBL" id="SYV92683.1"/>
    </source>
</evidence>
<organism evidence="1 2">
    <name type="scientific">Mycoplasmopsis synoviae</name>
    <name type="common">Mycoplasma synoviae</name>
    <dbReference type="NCBI Taxonomy" id="2109"/>
    <lineage>
        <taxon>Bacteria</taxon>
        <taxon>Bacillati</taxon>
        <taxon>Mycoplasmatota</taxon>
        <taxon>Mycoplasmoidales</taxon>
        <taxon>Metamycoplasmataceae</taxon>
        <taxon>Mycoplasmopsis</taxon>
    </lineage>
</organism>
<feature type="non-terminal residue" evidence="1">
    <location>
        <position position="38"/>
    </location>
</feature>
<protein>
    <submittedName>
        <fullName evidence="1">Uncharacterized protein</fullName>
    </submittedName>
</protein>
<name>A0A3B0PSY3_MYCSY</name>
<dbReference type="AlphaFoldDB" id="A0A3B0PSY3"/>